<dbReference type="Proteomes" id="UP000254869">
    <property type="component" value="Unassembled WGS sequence"/>
</dbReference>
<dbReference type="Pfam" id="PF13489">
    <property type="entry name" value="Methyltransf_23"/>
    <property type="match status" value="1"/>
</dbReference>
<accession>A0A370HXH9</accession>
<proteinExistence type="predicted"/>
<dbReference type="SUPFAM" id="SSF53335">
    <property type="entry name" value="S-adenosyl-L-methionine-dependent methyltransferases"/>
    <property type="match status" value="1"/>
</dbReference>
<protein>
    <submittedName>
        <fullName evidence="1">Methyltransferase family protein</fullName>
    </submittedName>
</protein>
<keyword evidence="1" id="KW-0489">Methyltransferase</keyword>
<dbReference type="STRING" id="1210086.GCA_001613105_05006"/>
<dbReference type="Gene3D" id="3.40.50.150">
    <property type="entry name" value="Vaccinia Virus protein VP39"/>
    <property type="match status" value="1"/>
</dbReference>
<name>A0A370HXH9_9NOCA</name>
<gene>
    <name evidence="1" type="ORF">DFR76_111221</name>
</gene>
<dbReference type="EMBL" id="QQBC01000011">
    <property type="protein sequence ID" value="RDI63203.1"/>
    <property type="molecule type" value="Genomic_DNA"/>
</dbReference>
<keyword evidence="2" id="KW-1185">Reference proteome</keyword>
<dbReference type="PIRSF" id="PIRSF011491">
    <property type="entry name" value="Mtase_YbcY_prd"/>
    <property type="match status" value="1"/>
</dbReference>
<sequence length="225" mass="24929">MAPEDIDRAERDGAAPYSPRTLAIYDFRVLWFNLRFVWRCAAKHVLALYDREVSADHLDIGPGTGWFLCRATYPTALPRVTLIDLNPNSLATASGRLRQRGIASRTLEGSVLQPLPVDGHRFGSVSATHLMHCVPGGWDTKGEAFRHIAAATAEDGVFFGATVLASGVPHTALSRYEMRRYQTLGAFHNEHDDLDGLVAALERAFESVEVRTRGSMALWTARRPR</sequence>
<keyword evidence="1" id="KW-0808">Transferase</keyword>
<organism evidence="1 2">
    <name type="scientific">Nocardia pseudobrasiliensis</name>
    <dbReference type="NCBI Taxonomy" id="45979"/>
    <lineage>
        <taxon>Bacteria</taxon>
        <taxon>Bacillati</taxon>
        <taxon>Actinomycetota</taxon>
        <taxon>Actinomycetes</taxon>
        <taxon>Mycobacteriales</taxon>
        <taxon>Nocardiaceae</taxon>
        <taxon>Nocardia</taxon>
    </lineage>
</organism>
<reference evidence="1 2" key="1">
    <citation type="submission" date="2018-07" db="EMBL/GenBank/DDBJ databases">
        <title>Genomic Encyclopedia of Type Strains, Phase IV (KMG-IV): sequencing the most valuable type-strain genomes for metagenomic binning, comparative biology and taxonomic classification.</title>
        <authorList>
            <person name="Goeker M."/>
        </authorList>
    </citation>
    <scope>NUCLEOTIDE SEQUENCE [LARGE SCALE GENOMIC DNA]</scope>
    <source>
        <strain evidence="1 2">DSM 44290</strain>
    </source>
</reference>
<evidence type="ECO:0000313" key="1">
    <source>
        <dbReference type="EMBL" id="RDI63203.1"/>
    </source>
</evidence>
<dbReference type="GO" id="GO:0032259">
    <property type="term" value="P:methylation"/>
    <property type="evidence" value="ECO:0007669"/>
    <property type="project" value="UniProtKB-KW"/>
</dbReference>
<dbReference type="AlphaFoldDB" id="A0A370HXH9"/>
<dbReference type="InterPro" id="IPR016584">
    <property type="entry name" value="MeTrfase_VrtF"/>
</dbReference>
<dbReference type="InterPro" id="IPR029063">
    <property type="entry name" value="SAM-dependent_MTases_sf"/>
</dbReference>
<dbReference type="RefSeq" id="WP_068002250.1">
    <property type="nucleotide sequence ID" value="NZ_QQBC01000011.1"/>
</dbReference>
<evidence type="ECO:0000313" key="2">
    <source>
        <dbReference type="Proteomes" id="UP000254869"/>
    </source>
</evidence>
<dbReference type="CDD" id="cd02440">
    <property type="entry name" value="AdoMet_MTases"/>
    <property type="match status" value="1"/>
</dbReference>
<dbReference type="GO" id="GO:0008168">
    <property type="term" value="F:methyltransferase activity"/>
    <property type="evidence" value="ECO:0007669"/>
    <property type="project" value="UniProtKB-KW"/>
</dbReference>
<comment type="caution">
    <text evidence="1">The sequence shown here is derived from an EMBL/GenBank/DDBJ whole genome shotgun (WGS) entry which is preliminary data.</text>
</comment>